<protein>
    <submittedName>
        <fullName evidence="1">Uncharacterized protein</fullName>
    </submittedName>
</protein>
<accession>A0ABD3X3L0</accession>
<organism evidence="1 2">
    <name type="scientific">Sinanodonta woodiana</name>
    <name type="common">Chinese pond mussel</name>
    <name type="synonym">Anodonta woodiana</name>
    <dbReference type="NCBI Taxonomy" id="1069815"/>
    <lineage>
        <taxon>Eukaryota</taxon>
        <taxon>Metazoa</taxon>
        <taxon>Spiralia</taxon>
        <taxon>Lophotrochozoa</taxon>
        <taxon>Mollusca</taxon>
        <taxon>Bivalvia</taxon>
        <taxon>Autobranchia</taxon>
        <taxon>Heteroconchia</taxon>
        <taxon>Palaeoheterodonta</taxon>
        <taxon>Unionida</taxon>
        <taxon>Unionoidea</taxon>
        <taxon>Unionidae</taxon>
        <taxon>Unioninae</taxon>
        <taxon>Sinanodonta</taxon>
    </lineage>
</organism>
<keyword evidence="2" id="KW-1185">Reference proteome</keyword>
<gene>
    <name evidence="1" type="ORF">ACJMK2_031716</name>
</gene>
<name>A0ABD3X3L0_SINWO</name>
<dbReference type="InterPro" id="IPR013783">
    <property type="entry name" value="Ig-like_fold"/>
</dbReference>
<sequence length="487" mass="55803">MLYKYNIFAIQLSRFNLSTTDILDAVAGEEFIIRTWSLNYASISISVKREHTTLLNAFLNGGEDRDSTTQGGRLLLKYDHTIKEVSLMFQNVSRVDEGLYEFDESFYRIKPLAHELENEGFERQDGRWNLQFNVHEAGEIKRVHVGGKISMEFPTSLLLSYLYHYEEMVTIWIDSVCNHVPDTHYFGRIRCTGDAYNKVLSIVIDNITQADTGLYMVFTYVGDSWRWFLNITDNTYVAYIGGNVTIGWFYSCQVMNRTIRIIHPQMGAMMLLTQDNVPQVRGNLKHRVKYTGDVTKCYIAFTLLHVESSDAGLYTIETKQGNTIPGRIQLSVEEAHTSIDKSSSIGYQHSSTITISLPIKTKPSQHHQNIHTFERRHSREQCNTNLYLTPIKGERPLSIPPPEEGGMSNCYATENEQPNSGIQFLYETAHVCINEYETVNVSSHEDRPQFSHDENINYETPENIKETCHDTFGYLTVLDGKETTVSN</sequence>
<evidence type="ECO:0000313" key="1">
    <source>
        <dbReference type="EMBL" id="KAL3879418.1"/>
    </source>
</evidence>
<reference evidence="1 2" key="1">
    <citation type="submission" date="2024-11" db="EMBL/GenBank/DDBJ databases">
        <title>Chromosome-level genome assembly of the freshwater bivalve Anodonta woodiana.</title>
        <authorList>
            <person name="Chen X."/>
        </authorList>
    </citation>
    <scope>NUCLEOTIDE SEQUENCE [LARGE SCALE GENOMIC DNA]</scope>
    <source>
        <strain evidence="1">MN2024</strain>
        <tissue evidence="1">Gills</tissue>
    </source>
</reference>
<dbReference type="AlphaFoldDB" id="A0ABD3X3L0"/>
<evidence type="ECO:0000313" key="2">
    <source>
        <dbReference type="Proteomes" id="UP001634394"/>
    </source>
</evidence>
<comment type="caution">
    <text evidence="1">The sequence shown here is derived from an EMBL/GenBank/DDBJ whole genome shotgun (WGS) entry which is preliminary data.</text>
</comment>
<dbReference type="EMBL" id="JBJQND010000004">
    <property type="protein sequence ID" value="KAL3879418.1"/>
    <property type="molecule type" value="Genomic_DNA"/>
</dbReference>
<proteinExistence type="predicted"/>
<dbReference type="Gene3D" id="2.60.40.10">
    <property type="entry name" value="Immunoglobulins"/>
    <property type="match status" value="1"/>
</dbReference>
<dbReference type="Proteomes" id="UP001634394">
    <property type="component" value="Unassembled WGS sequence"/>
</dbReference>